<keyword evidence="13" id="KW-0032">Aminotransferase</keyword>
<dbReference type="AlphaFoldDB" id="A0A7W7Y979"/>
<dbReference type="SUPFAM" id="SSF56752">
    <property type="entry name" value="D-aminoacid aminotransferase-like PLP-dependent enzymes"/>
    <property type="match status" value="1"/>
</dbReference>
<evidence type="ECO:0000256" key="8">
    <source>
        <dbReference type="ARBA" id="ARBA00048212"/>
    </source>
</evidence>
<name>A0A7W7Y979_9BACT</name>
<dbReference type="PROSITE" id="PS00770">
    <property type="entry name" value="AA_TRANSFER_CLASS_4"/>
    <property type="match status" value="1"/>
</dbReference>
<dbReference type="Proteomes" id="UP000590740">
    <property type="component" value="Unassembled WGS sequence"/>
</dbReference>
<organism evidence="13 14">
    <name type="scientific">Prosthecobacter vanneervenii</name>
    <dbReference type="NCBI Taxonomy" id="48466"/>
    <lineage>
        <taxon>Bacteria</taxon>
        <taxon>Pseudomonadati</taxon>
        <taxon>Verrucomicrobiota</taxon>
        <taxon>Verrucomicrobiia</taxon>
        <taxon>Verrucomicrobiales</taxon>
        <taxon>Verrucomicrobiaceae</taxon>
        <taxon>Prosthecobacter</taxon>
    </lineage>
</organism>
<keyword evidence="7 12" id="KW-0663">Pyridoxal phosphate</keyword>
<keyword evidence="13" id="KW-0808">Transferase</keyword>
<accession>A0A7W7Y979</accession>
<dbReference type="Gene3D" id="3.30.470.10">
    <property type="match status" value="1"/>
</dbReference>
<dbReference type="EC" id="2.6.1.42" evidence="6"/>
<keyword evidence="14" id="KW-1185">Reference proteome</keyword>
<proteinExistence type="inferred from homology"/>
<evidence type="ECO:0000256" key="12">
    <source>
        <dbReference type="RuleBase" id="RU004516"/>
    </source>
</evidence>
<evidence type="ECO:0000256" key="10">
    <source>
        <dbReference type="ARBA" id="ARBA00049229"/>
    </source>
</evidence>
<evidence type="ECO:0000256" key="7">
    <source>
        <dbReference type="ARBA" id="ARBA00022898"/>
    </source>
</evidence>
<comment type="caution">
    <text evidence="13">The sequence shown here is derived from an EMBL/GenBank/DDBJ whole genome shotgun (WGS) entry which is preliminary data.</text>
</comment>
<comment type="pathway">
    <text evidence="2">Amino-acid biosynthesis; L-isoleucine biosynthesis; L-isoleucine from 2-oxobutanoate: step 4/4.</text>
</comment>
<dbReference type="GO" id="GO:0046394">
    <property type="term" value="P:carboxylic acid biosynthetic process"/>
    <property type="evidence" value="ECO:0007669"/>
    <property type="project" value="UniProtKB-ARBA"/>
</dbReference>
<evidence type="ECO:0000313" key="14">
    <source>
        <dbReference type="Proteomes" id="UP000590740"/>
    </source>
</evidence>
<comment type="catalytic activity">
    <reaction evidence="9">
        <text>L-isoleucine + 2-oxoglutarate = (S)-3-methyl-2-oxopentanoate + L-glutamate</text>
        <dbReference type="Rhea" id="RHEA:24801"/>
        <dbReference type="ChEBI" id="CHEBI:16810"/>
        <dbReference type="ChEBI" id="CHEBI:29985"/>
        <dbReference type="ChEBI" id="CHEBI:35146"/>
        <dbReference type="ChEBI" id="CHEBI:58045"/>
        <dbReference type="EC" id="2.6.1.42"/>
    </reaction>
</comment>
<dbReference type="PANTHER" id="PTHR42743">
    <property type="entry name" value="AMINO-ACID AMINOTRANSFERASE"/>
    <property type="match status" value="1"/>
</dbReference>
<comment type="pathway">
    <text evidence="3">Amino-acid biosynthesis; L-valine biosynthesis; L-valine from pyruvate: step 4/4.</text>
</comment>
<evidence type="ECO:0000256" key="6">
    <source>
        <dbReference type="ARBA" id="ARBA00013053"/>
    </source>
</evidence>
<dbReference type="InterPro" id="IPR043131">
    <property type="entry name" value="BCAT-like_N"/>
</dbReference>
<dbReference type="PANTHER" id="PTHR42743:SF11">
    <property type="entry name" value="AMINODEOXYCHORISMATE LYASE"/>
    <property type="match status" value="1"/>
</dbReference>
<evidence type="ECO:0000256" key="5">
    <source>
        <dbReference type="ARBA" id="ARBA00009320"/>
    </source>
</evidence>
<sequence length="282" mass="30127">MKTPAYIWINGRVISTADARISPFDHGFLVGDGVFETLVARGGRPFTPTRHWRRLVNSCTAMGIAPPAQEMYERAMLETMQANGLSEARIRVTLTSGDGPLGSDRGDAPATMTVATSVLKPWPPTETAMTVPWTRNERSALAGIKSTSYADNVRALALAHAQRAGEALFANTRDELCEGTGTNIFVVVAGRVLTPPLSSGCLAGVTRALLLEACVAAGIPVAEFALPMTVLKTCHEAFLTSSTRDVHPLAQIDQRSMPGVDGAVTQRVAQAFRHFVAGRDDP</sequence>
<comment type="cofactor">
    <cofactor evidence="1 12">
        <name>pyridoxal 5'-phosphate</name>
        <dbReference type="ChEBI" id="CHEBI:597326"/>
    </cofactor>
</comment>
<evidence type="ECO:0000256" key="11">
    <source>
        <dbReference type="RuleBase" id="RU004106"/>
    </source>
</evidence>
<evidence type="ECO:0000256" key="9">
    <source>
        <dbReference type="ARBA" id="ARBA00048798"/>
    </source>
</evidence>
<evidence type="ECO:0000256" key="3">
    <source>
        <dbReference type="ARBA" id="ARBA00004931"/>
    </source>
</evidence>
<reference evidence="13 14" key="1">
    <citation type="submission" date="2020-08" db="EMBL/GenBank/DDBJ databases">
        <title>Genomic Encyclopedia of Type Strains, Phase IV (KMG-IV): sequencing the most valuable type-strain genomes for metagenomic binning, comparative biology and taxonomic classification.</title>
        <authorList>
            <person name="Goeker M."/>
        </authorList>
    </citation>
    <scope>NUCLEOTIDE SEQUENCE [LARGE SCALE GENOMIC DNA]</scope>
    <source>
        <strain evidence="13 14">DSM 12252</strain>
    </source>
</reference>
<dbReference type="EMBL" id="JACHIG010000002">
    <property type="protein sequence ID" value="MBB5031620.1"/>
    <property type="molecule type" value="Genomic_DNA"/>
</dbReference>
<evidence type="ECO:0000313" key="13">
    <source>
        <dbReference type="EMBL" id="MBB5031620.1"/>
    </source>
</evidence>
<dbReference type="FunFam" id="3.20.10.10:FF:000002">
    <property type="entry name" value="D-alanine aminotransferase"/>
    <property type="match status" value="1"/>
</dbReference>
<dbReference type="GO" id="GO:0008652">
    <property type="term" value="P:amino acid biosynthetic process"/>
    <property type="evidence" value="ECO:0007669"/>
    <property type="project" value="UniProtKB-ARBA"/>
</dbReference>
<comment type="similarity">
    <text evidence="5 11">Belongs to the class-IV pyridoxal-phosphate-dependent aminotransferase family.</text>
</comment>
<comment type="pathway">
    <text evidence="4">Amino-acid biosynthesis; L-leucine biosynthesis; L-leucine from 3-methyl-2-oxobutanoate: step 4/4.</text>
</comment>
<dbReference type="Gene3D" id="3.20.10.10">
    <property type="entry name" value="D-amino Acid Aminotransferase, subunit A, domain 2"/>
    <property type="match status" value="1"/>
</dbReference>
<dbReference type="GO" id="GO:0004084">
    <property type="term" value="F:branched-chain-amino-acid transaminase activity"/>
    <property type="evidence" value="ECO:0007669"/>
    <property type="project" value="UniProtKB-EC"/>
</dbReference>
<dbReference type="GO" id="GO:0005829">
    <property type="term" value="C:cytosol"/>
    <property type="evidence" value="ECO:0007669"/>
    <property type="project" value="TreeGrafter"/>
</dbReference>
<evidence type="ECO:0000256" key="2">
    <source>
        <dbReference type="ARBA" id="ARBA00004824"/>
    </source>
</evidence>
<evidence type="ECO:0000256" key="1">
    <source>
        <dbReference type="ARBA" id="ARBA00001933"/>
    </source>
</evidence>
<dbReference type="RefSeq" id="WP_184338559.1">
    <property type="nucleotide sequence ID" value="NZ_JACHIG010000002.1"/>
</dbReference>
<dbReference type="Pfam" id="PF01063">
    <property type="entry name" value="Aminotran_4"/>
    <property type="match status" value="1"/>
</dbReference>
<evidence type="ECO:0000256" key="4">
    <source>
        <dbReference type="ARBA" id="ARBA00005072"/>
    </source>
</evidence>
<dbReference type="InterPro" id="IPR050571">
    <property type="entry name" value="Class-IV_PLP-Dep_Aminotrnsfr"/>
</dbReference>
<dbReference type="InterPro" id="IPR036038">
    <property type="entry name" value="Aminotransferase-like"/>
</dbReference>
<dbReference type="CDD" id="cd00449">
    <property type="entry name" value="PLPDE_IV"/>
    <property type="match status" value="1"/>
</dbReference>
<gene>
    <name evidence="13" type="ORF">HNQ65_001188</name>
</gene>
<comment type="catalytic activity">
    <reaction evidence="8">
        <text>L-valine + 2-oxoglutarate = 3-methyl-2-oxobutanoate + L-glutamate</text>
        <dbReference type="Rhea" id="RHEA:24813"/>
        <dbReference type="ChEBI" id="CHEBI:11851"/>
        <dbReference type="ChEBI" id="CHEBI:16810"/>
        <dbReference type="ChEBI" id="CHEBI:29985"/>
        <dbReference type="ChEBI" id="CHEBI:57762"/>
        <dbReference type="EC" id="2.6.1.42"/>
    </reaction>
</comment>
<dbReference type="InterPro" id="IPR043132">
    <property type="entry name" value="BCAT-like_C"/>
</dbReference>
<dbReference type="InterPro" id="IPR001544">
    <property type="entry name" value="Aminotrans_IV"/>
</dbReference>
<dbReference type="InterPro" id="IPR018300">
    <property type="entry name" value="Aminotrans_IV_CS"/>
</dbReference>
<comment type="catalytic activity">
    <reaction evidence="10">
        <text>L-leucine + 2-oxoglutarate = 4-methyl-2-oxopentanoate + L-glutamate</text>
        <dbReference type="Rhea" id="RHEA:18321"/>
        <dbReference type="ChEBI" id="CHEBI:16810"/>
        <dbReference type="ChEBI" id="CHEBI:17865"/>
        <dbReference type="ChEBI" id="CHEBI:29985"/>
        <dbReference type="ChEBI" id="CHEBI:57427"/>
        <dbReference type="EC" id="2.6.1.42"/>
    </reaction>
</comment>
<protein>
    <recommendedName>
        <fullName evidence="6">branched-chain-amino-acid transaminase</fullName>
        <ecNumber evidence="6">2.6.1.42</ecNumber>
    </recommendedName>
</protein>